<proteinExistence type="inferred from homology"/>
<reference evidence="3 4" key="1">
    <citation type="submission" date="2022-06" db="EMBL/GenBank/DDBJ databases">
        <title>Endosaccharibacter gen. nov., sp. nov., endophytic bacteria isolated from sugarcane.</title>
        <authorList>
            <person name="Pitiwittayakul N."/>
            <person name="Yukphan P."/>
            <person name="Charoenyingcharoen P."/>
            <person name="Tanasupawat S."/>
        </authorList>
    </citation>
    <scope>NUCLEOTIDE SEQUENCE [LARGE SCALE GENOMIC DNA]</scope>
    <source>
        <strain evidence="3 4">KSS8</strain>
    </source>
</reference>
<dbReference type="Pfam" id="PF07221">
    <property type="entry name" value="GlcNAc_2-epim"/>
    <property type="match status" value="1"/>
</dbReference>
<dbReference type="PANTHER" id="PTHR15108">
    <property type="entry name" value="N-ACYLGLUCOSAMINE-2-EPIMERASE"/>
    <property type="match status" value="1"/>
</dbReference>
<comment type="similarity">
    <text evidence="1">Belongs to the N-acylglucosamine 2-epimerase family.</text>
</comment>
<keyword evidence="4" id="KW-1185">Reference proteome</keyword>
<dbReference type="InterPro" id="IPR010819">
    <property type="entry name" value="AGE/CE"/>
</dbReference>
<dbReference type="Gene3D" id="1.50.10.10">
    <property type="match status" value="1"/>
</dbReference>
<evidence type="ECO:0000256" key="1">
    <source>
        <dbReference type="ARBA" id="ARBA00008558"/>
    </source>
</evidence>
<comment type="caution">
    <text evidence="3">The sequence shown here is derived from an EMBL/GenBank/DDBJ whole genome shotgun (WGS) entry which is preliminary data.</text>
</comment>
<dbReference type="InterPro" id="IPR008928">
    <property type="entry name" value="6-hairpin_glycosidase_sf"/>
</dbReference>
<name>A0ABT1W4T2_9PROT</name>
<dbReference type="EMBL" id="JAMSKV010000001">
    <property type="protein sequence ID" value="MCQ8276858.1"/>
    <property type="molecule type" value="Genomic_DNA"/>
</dbReference>
<protein>
    <submittedName>
        <fullName evidence="3">AGE family epimerase/isomerase</fullName>
    </submittedName>
</protein>
<sequence>MRKAERGPAALARARDGFRAWLFDAAFPFWNANGFGASLPDGSRPAAEQITLDGATFFPGYTRIRVQARQLFVYAIAAEHGVPGAAGAAEGIFRFMLRHGRASDGHWIRRTMPDGRPVDETADLYDIAFVLFALAHHARVFRDPRPLREAERTLDFLRREMTHPGGGFHHALPVEPGWRLQNPHMHLLEAALALFEASGDARWAELARELVGLFHDRFFDAESGTLAEHFSETLHRAGGIDGDLVEPGHQMEWIWLLDRGQTLLGDPLADRGIRALDRIRDGHGVGRETGLMRDAIGRDGRLLRGSSRLWPQGELLRAGCVLHRRAENAAEAGSAADTVLDAAGNLLDRFLVGPKSTTLPPGTWIDQLDAFGRPAIRMIPASSFYHIVTAWIELEAFQPQAQPTLTGF</sequence>
<accession>A0ABT1W4T2</accession>
<dbReference type="Proteomes" id="UP001524587">
    <property type="component" value="Unassembled WGS sequence"/>
</dbReference>
<organism evidence="3 4">
    <name type="scientific">Endosaccharibacter trunci</name>
    <dbReference type="NCBI Taxonomy" id="2812733"/>
    <lineage>
        <taxon>Bacteria</taxon>
        <taxon>Pseudomonadati</taxon>
        <taxon>Pseudomonadota</taxon>
        <taxon>Alphaproteobacteria</taxon>
        <taxon>Acetobacterales</taxon>
        <taxon>Acetobacteraceae</taxon>
        <taxon>Endosaccharibacter</taxon>
    </lineage>
</organism>
<evidence type="ECO:0000313" key="4">
    <source>
        <dbReference type="Proteomes" id="UP001524587"/>
    </source>
</evidence>
<dbReference type="SUPFAM" id="SSF48208">
    <property type="entry name" value="Six-hairpin glycosidases"/>
    <property type="match status" value="1"/>
</dbReference>
<evidence type="ECO:0000313" key="3">
    <source>
        <dbReference type="EMBL" id="MCQ8276858.1"/>
    </source>
</evidence>
<evidence type="ECO:0000256" key="2">
    <source>
        <dbReference type="ARBA" id="ARBA00023235"/>
    </source>
</evidence>
<gene>
    <name evidence="3" type="ORF">NFI95_00140</name>
</gene>
<keyword evidence="2" id="KW-0413">Isomerase</keyword>
<dbReference type="InterPro" id="IPR012341">
    <property type="entry name" value="6hp_glycosidase-like_sf"/>
</dbReference>
<dbReference type="RefSeq" id="WP_422862307.1">
    <property type="nucleotide sequence ID" value="NZ_JAMSKV010000001.1"/>
</dbReference>